<dbReference type="PROSITE" id="PS00676">
    <property type="entry name" value="SIGMA54_INTERACT_2"/>
    <property type="match status" value="1"/>
</dbReference>
<keyword evidence="4" id="KW-0238">DNA-binding</keyword>
<name>A0A5S9NYN6_9GAMM</name>
<dbReference type="SUPFAM" id="SSF52540">
    <property type="entry name" value="P-loop containing nucleoside triphosphate hydrolases"/>
    <property type="match status" value="1"/>
</dbReference>
<dbReference type="SUPFAM" id="SSF46689">
    <property type="entry name" value="Homeodomain-like"/>
    <property type="match status" value="1"/>
</dbReference>
<keyword evidence="1" id="KW-0547">Nucleotide-binding</keyword>
<dbReference type="Gene3D" id="1.10.10.60">
    <property type="entry name" value="Homeodomain-like"/>
    <property type="match status" value="1"/>
</dbReference>
<dbReference type="PANTHER" id="PTHR32071:SF35">
    <property type="entry name" value="ANAEROBIC NITRIC OXIDE REDUCTASE TRANSCRIPTION REGULATOR NORR"/>
    <property type="match status" value="1"/>
</dbReference>
<dbReference type="InterPro" id="IPR058031">
    <property type="entry name" value="AAA_lid_NorR"/>
</dbReference>
<feature type="domain" description="Sigma-54 factor interaction" evidence="6">
    <location>
        <begin position="188"/>
        <end position="417"/>
    </location>
</feature>
<evidence type="ECO:0000256" key="3">
    <source>
        <dbReference type="ARBA" id="ARBA00023015"/>
    </source>
</evidence>
<keyword evidence="5" id="KW-0804">Transcription</keyword>
<dbReference type="PROSITE" id="PS50045">
    <property type="entry name" value="SIGMA54_INTERACT_4"/>
    <property type="match status" value="1"/>
</dbReference>
<evidence type="ECO:0000256" key="4">
    <source>
        <dbReference type="ARBA" id="ARBA00023125"/>
    </source>
</evidence>
<dbReference type="SUPFAM" id="SSF55781">
    <property type="entry name" value="GAF domain-like"/>
    <property type="match status" value="1"/>
</dbReference>
<dbReference type="Gene3D" id="3.30.450.40">
    <property type="match status" value="1"/>
</dbReference>
<dbReference type="PROSITE" id="PS00688">
    <property type="entry name" value="SIGMA54_INTERACT_3"/>
    <property type="match status" value="1"/>
</dbReference>
<dbReference type="Pfam" id="PF25601">
    <property type="entry name" value="AAA_lid_14"/>
    <property type="match status" value="1"/>
</dbReference>
<dbReference type="NCBIfam" id="NF003451">
    <property type="entry name" value="PRK05022.1"/>
    <property type="match status" value="1"/>
</dbReference>
<reference evidence="7 8" key="1">
    <citation type="submission" date="2019-11" db="EMBL/GenBank/DDBJ databases">
        <authorList>
            <person name="Holert J."/>
        </authorList>
    </citation>
    <scope>NUCLEOTIDE SEQUENCE [LARGE SCALE GENOMIC DNA]</scope>
    <source>
        <strain evidence="7">BC5_2</strain>
    </source>
</reference>
<gene>
    <name evidence="7" type="primary">luxO_2</name>
    <name evidence="7" type="ORF">DPBNPPHM_03359</name>
</gene>
<organism evidence="7 8">
    <name type="scientific">BD1-7 clade bacterium</name>
    <dbReference type="NCBI Taxonomy" id="2029982"/>
    <lineage>
        <taxon>Bacteria</taxon>
        <taxon>Pseudomonadati</taxon>
        <taxon>Pseudomonadota</taxon>
        <taxon>Gammaproteobacteria</taxon>
        <taxon>Cellvibrionales</taxon>
        <taxon>Spongiibacteraceae</taxon>
        <taxon>BD1-7 clade</taxon>
    </lineage>
</organism>
<evidence type="ECO:0000313" key="8">
    <source>
        <dbReference type="Proteomes" id="UP000434580"/>
    </source>
</evidence>
<dbReference type="OrthoDB" id="9804019at2"/>
<dbReference type="EMBL" id="CACSII010000004">
    <property type="protein sequence ID" value="CAA0095959.1"/>
    <property type="molecule type" value="Genomic_DNA"/>
</dbReference>
<dbReference type="PROSITE" id="PS00675">
    <property type="entry name" value="SIGMA54_INTERACT_1"/>
    <property type="match status" value="1"/>
</dbReference>
<dbReference type="InterPro" id="IPR025662">
    <property type="entry name" value="Sigma_54_int_dom_ATP-bd_1"/>
</dbReference>
<evidence type="ECO:0000313" key="7">
    <source>
        <dbReference type="EMBL" id="CAA0095959.1"/>
    </source>
</evidence>
<accession>A0A5S9NYN6</accession>
<dbReference type="GO" id="GO:0005524">
    <property type="term" value="F:ATP binding"/>
    <property type="evidence" value="ECO:0007669"/>
    <property type="project" value="UniProtKB-KW"/>
</dbReference>
<dbReference type="InterPro" id="IPR029016">
    <property type="entry name" value="GAF-like_dom_sf"/>
</dbReference>
<dbReference type="GO" id="GO:0003677">
    <property type="term" value="F:DNA binding"/>
    <property type="evidence" value="ECO:0007669"/>
    <property type="project" value="UniProtKB-KW"/>
</dbReference>
<dbReference type="Gene3D" id="3.40.50.300">
    <property type="entry name" value="P-loop containing nucleotide triphosphate hydrolases"/>
    <property type="match status" value="1"/>
</dbReference>
<dbReference type="Proteomes" id="UP000434580">
    <property type="component" value="Unassembled WGS sequence"/>
</dbReference>
<sequence>MSHPTDDNLIELAIDMANSLREPDRFDRLITNVRMAIGCDAVVLLRLHGRKLIPLAHHGLIDEAMGRRFDIDDQPRFRQICQSKGPLDFPADCKLPDPYDGIIAGAPNIRVHSCMGIPLYDDDELFGVLTLDSLESEAFKRIPERTLDIISAMAAATLNTAILIQTLEDHRREHHPGALKKGSEIDEMIGQSPQVKRLRQEIDVVATSDYTVLIEGETGVGKELVARMIHSHSGRSDARMVYVNCAAIPEQLVESELFGHVKGAFTGADRNRAGKFSLADGGTLFLDEIGELPLGIQSTLLRVLQSQEIQPVGQDTVENVNVRVLAATNRELEQEVAEGRFRADLYHRLSVYPISVPPLRDRAGDIALLSGYFAEQVRRNLGISNLTIDDKTLEILQSYKWPGNIRELEHVIRRASLKARARYTLTTGHGEQPPIMVIDATDVEHLRNQPTISIPEAMPETIPTGISLREATENYQRRLVQQALDVSDGSWASAARQLQTDRGNLNRLAKRLGVSIKKTVTAEAEASDKNNSEDD</sequence>
<dbReference type="Pfam" id="PF00158">
    <property type="entry name" value="Sigma54_activat"/>
    <property type="match status" value="1"/>
</dbReference>
<dbReference type="AlphaFoldDB" id="A0A5S9NYN6"/>
<evidence type="ECO:0000256" key="5">
    <source>
        <dbReference type="ARBA" id="ARBA00023163"/>
    </source>
</evidence>
<dbReference type="PANTHER" id="PTHR32071">
    <property type="entry name" value="TRANSCRIPTIONAL REGULATORY PROTEIN"/>
    <property type="match status" value="1"/>
</dbReference>
<evidence type="ECO:0000259" key="6">
    <source>
        <dbReference type="PROSITE" id="PS50045"/>
    </source>
</evidence>
<keyword evidence="2" id="KW-0067">ATP-binding</keyword>
<evidence type="ECO:0000256" key="2">
    <source>
        <dbReference type="ARBA" id="ARBA00022840"/>
    </source>
</evidence>
<evidence type="ECO:0000256" key="1">
    <source>
        <dbReference type="ARBA" id="ARBA00022741"/>
    </source>
</evidence>
<proteinExistence type="predicted"/>
<dbReference type="CDD" id="cd00009">
    <property type="entry name" value="AAA"/>
    <property type="match status" value="1"/>
</dbReference>
<dbReference type="Gene3D" id="1.10.8.60">
    <property type="match status" value="1"/>
</dbReference>
<keyword evidence="3" id="KW-0805">Transcription regulation</keyword>
<dbReference type="Pfam" id="PF01590">
    <property type="entry name" value="GAF"/>
    <property type="match status" value="1"/>
</dbReference>
<dbReference type="InterPro" id="IPR003018">
    <property type="entry name" value="GAF"/>
</dbReference>
<protein>
    <submittedName>
        <fullName evidence="7">Regulatory protein LuxO</fullName>
    </submittedName>
</protein>
<dbReference type="SMART" id="SM00065">
    <property type="entry name" value="GAF"/>
    <property type="match status" value="1"/>
</dbReference>
<dbReference type="InterPro" id="IPR025944">
    <property type="entry name" value="Sigma_54_int_dom_CS"/>
</dbReference>
<dbReference type="FunFam" id="3.40.50.300:FF:000006">
    <property type="entry name" value="DNA-binding transcriptional regulator NtrC"/>
    <property type="match status" value="1"/>
</dbReference>
<dbReference type="InterPro" id="IPR009057">
    <property type="entry name" value="Homeodomain-like_sf"/>
</dbReference>
<dbReference type="SMART" id="SM00382">
    <property type="entry name" value="AAA"/>
    <property type="match status" value="1"/>
</dbReference>
<dbReference type="GO" id="GO:0006355">
    <property type="term" value="P:regulation of DNA-templated transcription"/>
    <property type="evidence" value="ECO:0007669"/>
    <property type="project" value="InterPro"/>
</dbReference>
<dbReference type="InterPro" id="IPR003593">
    <property type="entry name" value="AAA+_ATPase"/>
</dbReference>
<dbReference type="InterPro" id="IPR027417">
    <property type="entry name" value="P-loop_NTPase"/>
</dbReference>
<dbReference type="InterPro" id="IPR002078">
    <property type="entry name" value="Sigma_54_int"/>
</dbReference>
<dbReference type="InterPro" id="IPR025943">
    <property type="entry name" value="Sigma_54_int_dom_ATP-bd_2"/>
</dbReference>